<comment type="caution">
    <text evidence="3">The sequence shown here is derived from an EMBL/GenBank/DDBJ whole genome shotgun (WGS) entry which is preliminary data.</text>
</comment>
<accession>A0A916K858</accession>
<dbReference type="RefSeq" id="WP_218095500.1">
    <property type="nucleotide sequence ID" value="NZ_CAJVAS010000047.1"/>
</dbReference>
<evidence type="ECO:0000313" key="3">
    <source>
        <dbReference type="EMBL" id="CAG7649192.1"/>
    </source>
</evidence>
<dbReference type="InterPro" id="IPR001173">
    <property type="entry name" value="Glyco_trans_2-like"/>
</dbReference>
<proteinExistence type="predicted"/>
<reference evidence="3" key="1">
    <citation type="submission" date="2021-06" db="EMBL/GenBank/DDBJ databases">
        <authorList>
            <person name="Criscuolo A."/>
        </authorList>
    </citation>
    <scope>NUCLEOTIDE SEQUENCE</scope>
    <source>
        <strain evidence="3">CIP111600</strain>
    </source>
</reference>
<keyword evidence="4" id="KW-1185">Reference proteome</keyword>
<feature type="coiled-coil region" evidence="1">
    <location>
        <begin position="402"/>
        <end position="429"/>
    </location>
</feature>
<evidence type="ECO:0000256" key="1">
    <source>
        <dbReference type="SAM" id="Coils"/>
    </source>
</evidence>
<dbReference type="PANTHER" id="PTHR43630">
    <property type="entry name" value="POLY-BETA-1,6-N-ACETYL-D-GLUCOSAMINE SYNTHASE"/>
    <property type="match status" value="1"/>
</dbReference>
<protein>
    <recommendedName>
        <fullName evidence="2">Glycosyltransferase 2-like domain-containing protein</fullName>
    </recommendedName>
</protein>
<keyword evidence="1" id="KW-0175">Coiled coil</keyword>
<name>A0A916K858_9BACL</name>
<dbReference type="AlphaFoldDB" id="A0A916K858"/>
<feature type="domain" description="Glycosyltransferase 2-like" evidence="2">
    <location>
        <begin position="7"/>
        <end position="88"/>
    </location>
</feature>
<dbReference type="PANTHER" id="PTHR43630:SF2">
    <property type="entry name" value="GLYCOSYLTRANSFERASE"/>
    <property type="match status" value="1"/>
</dbReference>
<dbReference type="CDD" id="cd02511">
    <property type="entry name" value="Beta4Glucosyltransferase"/>
    <property type="match status" value="1"/>
</dbReference>
<dbReference type="Proteomes" id="UP000693672">
    <property type="component" value="Unassembled WGS sequence"/>
</dbReference>
<dbReference type="EMBL" id="CAJVAS010000047">
    <property type="protein sequence ID" value="CAG7649192.1"/>
    <property type="molecule type" value="Genomic_DNA"/>
</dbReference>
<gene>
    <name evidence="3" type="ORF">PAESOLCIP111_05813</name>
</gene>
<evidence type="ECO:0000259" key="2">
    <source>
        <dbReference type="Pfam" id="PF00535"/>
    </source>
</evidence>
<evidence type="ECO:0000313" key="4">
    <source>
        <dbReference type="Proteomes" id="UP000693672"/>
    </source>
</evidence>
<organism evidence="3 4">
    <name type="scientific">Paenibacillus solanacearum</name>
    <dbReference type="NCBI Taxonomy" id="2048548"/>
    <lineage>
        <taxon>Bacteria</taxon>
        <taxon>Bacillati</taxon>
        <taxon>Bacillota</taxon>
        <taxon>Bacilli</taxon>
        <taxon>Bacillales</taxon>
        <taxon>Paenibacillaceae</taxon>
        <taxon>Paenibacillus</taxon>
    </lineage>
</organism>
<dbReference type="Pfam" id="PF00535">
    <property type="entry name" value="Glycos_transf_2"/>
    <property type="match status" value="1"/>
</dbReference>
<sequence length="642" mass="70865">MGPLNVSLCMIVRDEEAFLERCLASAAGIVSEIIIVDTGSVDGSREIAKRFGAEVLEFPWSGDFAAARNAGLQRASGQWILVMDADERLLAVNEAAWASLLRQDTAGYYVKLISYVGDRTGGDYVTDYACRLFRNDARIRFEGMIHEEVVTSIRRLPEPEGIIRPSPITIAHDGYLEPVLARKNKKRRNMDIIREALRRTPDDPVLHYALGSEFFQNGHYAAAAAAFQATLPHISPREGYASDLMLKTAYALRETGERAQARRLVEKAVAHYPDFTDLLELQAILLMDDEQYASSLLPLASALRIGADVQRQYLYNSASGSGTYQTRYLTGLAYERMYRWEDAHEQYEAAIADRADYMPVWHRWPVIALLLGRTADMQRLMYAQAARLPRSAWSLTANVWMNGQQTDALREMAERCEALRAEATVLRAVALAQDGADGQAIDLLLPAASRGNSGDALLYVWALYMKTGASREAAACLKREAGGNPALRAMAGLISGEGAEVREEAYRLCQQTLMQLAAWDCLDALHAQLPAQLPYPWLPLHAMYGYLHAPFASKRELLAQCTRRFAALGYAEQLAAGLLALECGGFAEAAAWFAAAGRQAPDRTAPRIGTVHAHAAMAQEAARGYGLPALSSDYRFLSICDR</sequence>